<dbReference type="EMBL" id="JPKR02000002">
    <property type="protein sequence ID" value="KGD73538.1"/>
    <property type="molecule type" value="Genomic_DNA"/>
</dbReference>
<evidence type="ECO:0000256" key="5">
    <source>
        <dbReference type="ARBA" id="ARBA00022475"/>
    </source>
</evidence>
<comment type="subcellular location">
    <subcellularLocation>
        <location evidence="1">Cell inner membrane</location>
        <topology evidence="1">Multi-pass membrane protein</topology>
    </subcellularLocation>
</comment>
<dbReference type="NCBIfam" id="TIGR02868">
    <property type="entry name" value="CydC"/>
    <property type="match status" value="1"/>
</dbReference>
<keyword evidence="11" id="KW-0029">Amino-acid transport</keyword>
<comment type="catalytic activity">
    <reaction evidence="14">
        <text>ATP + H2O + xenobioticSide 1 = ADP + phosphate + xenobioticSide 2.</text>
        <dbReference type="EC" id="7.6.2.2"/>
    </reaction>
</comment>
<dbReference type="STRING" id="642227.HA49_09750"/>
<accession>A0A095UGG6</accession>
<name>A0A095UGG6_9GAMM</name>
<evidence type="ECO:0000256" key="7">
    <source>
        <dbReference type="ARBA" id="ARBA00022692"/>
    </source>
</evidence>
<dbReference type="EC" id="7.6.2.2" evidence="3"/>
<comment type="similarity">
    <text evidence="2">Belongs to the ABC transporter superfamily. Drug exporter-2 (TC 3.A.1.117) family.</text>
</comment>
<feature type="transmembrane region" description="Helical" evidence="20">
    <location>
        <begin position="16"/>
        <end position="35"/>
    </location>
</feature>
<dbReference type="GO" id="GO:0045454">
    <property type="term" value="P:cell redox homeostasis"/>
    <property type="evidence" value="ECO:0007669"/>
    <property type="project" value="InterPro"/>
</dbReference>
<keyword evidence="9" id="KW-0067">ATP-binding</keyword>
<dbReference type="eggNOG" id="COG4987">
    <property type="taxonomic scope" value="Bacteria"/>
</dbReference>
<comment type="catalytic activity">
    <reaction evidence="16">
        <text>L-cysteine(in) + ATP + H2O = L-cysteine(out) + ADP + phosphate + H(+)</text>
        <dbReference type="Rhea" id="RHEA:29783"/>
        <dbReference type="ChEBI" id="CHEBI:15377"/>
        <dbReference type="ChEBI" id="CHEBI:15378"/>
        <dbReference type="ChEBI" id="CHEBI:30616"/>
        <dbReference type="ChEBI" id="CHEBI:35235"/>
        <dbReference type="ChEBI" id="CHEBI:43474"/>
        <dbReference type="ChEBI" id="CHEBI:456216"/>
    </reaction>
    <physiologicalReaction direction="left-to-right" evidence="16">
        <dbReference type="Rhea" id="RHEA:29784"/>
    </physiologicalReaction>
</comment>
<dbReference type="SUPFAM" id="SSF90123">
    <property type="entry name" value="ABC transporter transmembrane region"/>
    <property type="match status" value="1"/>
</dbReference>
<dbReference type="PANTHER" id="PTHR24221">
    <property type="entry name" value="ATP-BINDING CASSETTE SUB-FAMILY B"/>
    <property type="match status" value="1"/>
</dbReference>
<evidence type="ECO:0000256" key="19">
    <source>
        <dbReference type="ARBA" id="ARBA00071411"/>
    </source>
</evidence>
<evidence type="ECO:0000256" key="17">
    <source>
        <dbReference type="ARBA" id="ARBA00061534"/>
    </source>
</evidence>
<feature type="transmembrane region" description="Helical" evidence="20">
    <location>
        <begin position="250"/>
        <end position="270"/>
    </location>
</feature>
<gene>
    <name evidence="23" type="ORF">HA49_09750</name>
</gene>
<evidence type="ECO:0000256" key="12">
    <source>
        <dbReference type="ARBA" id="ARBA00022989"/>
    </source>
</evidence>
<keyword evidence="12 20" id="KW-1133">Transmembrane helix</keyword>
<evidence type="ECO:0000256" key="18">
    <source>
        <dbReference type="ARBA" id="ARBA00063833"/>
    </source>
</evidence>
<dbReference type="GO" id="GO:0034775">
    <property type="term" value="P:glutathione transmembrane transport"/>
    <property type="evidence" value="ECO:0007669"/>
    <property type="project" value="InterPro"/>
</dbReference>
<dbReference type="Pfam" id="PF00005">
    <property type="entry name" value="ABC_tran"/>
    <property type="match status" value="1"/>
</dbReference>
<feature type="transmembrane region" description="Helical" evidence="20">
    <location>
        <begin position="162"/>
        <end position="182"/>
    </location>
</feature>
<dbReference type="Proteomes" id="UP000029577">
    <property type="component" value="Unassembled WGS sequence"/>
</dbReference>
<dbReference type="InterPro" id="IPR003593">
    <property type="entry name" value="AAA+_ATPase"/>
</dbReference>
<dbReference type="CDD" id="cd18585">
    <property type="entry name" value="ABC_6TM_CydC"/>
    <property type="match status" value="1"/>
</dbReference>
<dbReference type="RefSeq" id="WP_038019761.1">
    <property type="nucleotide sequence ID" value="NZ_JPKR02000002.1"/>
</dbReference>
<evidence type="ECO:0000313" key="23">
    <source>
        <dbReference type="EMBL" id="KGD73538.1"/>
    </source>
</evidence>
<evidence type="ECO:0000256" key="16">
    <source>
        <dbReference type="ARBA" id="ARBA00051241"/>
    </source>
</evidence>
<dbReference type="OrthoDB" id="9802264at2"/>
<keyword evidence="24" id="KW-1185">Reference proteome</keyword>
<dbReference type="GO" id="GO:0005524">
    <property type="term" value="F:ATP binding"/>
    <property type="evidence" value="ECO:0007669"/>
    <property type="project" value="UniProtKB-KW"/>
</dbReference>
<organism evidence="23 24">
    <name type="scientific">Tatumella morbirosei</name>
    <dbReference type="NCBI Taxonomy" id="642227"/>
    <lineage>
        <taxon>Bacteria</taxon>
        <taxon>Pseudomonadati</taxon>
        <taxon>Pseudomonadota</taxon>
        <taxon>Gammaproteobacteria</taxon>
        <taxon>Enterobacterales</taxon>
        <taxon>Erwiniaceae</taxon>
        <taxon>Tatumella</taxon>
    </lineage>
</organism>
<dbReference type="PROSITE" id="PS50893">
    <property type="entry name" value="ABC_TRANSPORTER_2"/>
    <property type="match status" value="1"/>
</dbReference>
<dbReference type="NCBIfam" id="NF008364">
    <property type="entry name" value="PRK11160.1"/>
    <property type="match status" value="1"/>
</dbReference>
<evidence type="ECO:0000256" key="15">
    <source>
        <dbReference type="ARBA" id="ARBA00050301"/>
    </source>
</evidence>
<dbReference type="InterPro" id="IPR036640">
    <property type="entry name" value="ABC1_TM_sf"/>
</dbReference>
<dbReference type="SUPFAM" id="SSF52540">
    <property type="entry name" value="P-loop containing nucleoside triphosphate hydrolases"/>
    <property type="match status" value="1"/>
</dbReference>
<evidence type="ECO:0000256" key="10">
    <source>
        <dbReference type="ARBA" id="ARBA00022967"/>
    </source>
</evidence>
<evidence type="ECO:0000256" key="11">
    <source>
        <dbReference type="ARBA" id="ARBA00022970"/>
    </source>
</evidence>
<dbReference type="GO" id="GO:0034040">
    <property type="term" value="F:ATPase-coupled lipid transmembrane transporter activity"/>
    <property type="evidence" value="ECO:0007669"/>
    <property type="project" value="TreeGrafter"/>
</dbReference>
<keyword evidence="4" id="KW-0813">Transport</keyword>
<dbReference type="InterPro" id="IPR017871">
    <property type="entry name" value="ABC_transporter-like_CS"/>
</dbReference>
<dbReference type="GO" id="GO:0008559">
    <property type="term" value="F:ABC-type xenobiotic transporter activity"/>
    <property type="evidence" value="ECO:0007669"/>
    <property type="project" value="UniProtKB-EC"/>
</dbReference>
<dbReference type="GO" id="GO:0016887">
    <property type="term" value="F:ATP hydrolysis activity"/>
    <property type="evidence" value="ECO:0007669"/>
    <property type="project" value="InterPro"/>
</dbReference>
<evidence type="ECO:0000313" key="24">
    <source>
        <dbReference type="Proteomes" id="UP000029577"/>
    </source>
</evidence>
<keyword evidence="5" id="KW-1003">Cell membrane</keyword>
<dbReference type="InterPro" id="IPR003439">
    <property type="entry name" value="ABC_transporter-like_ATP-bd"/>
</dbReference>
<comment type="caution">
    <text evidence="23">The sequence shown here is derived from an EMBL/GenBank/DDBJ whole genome shotgun (WGS) entry which is preliminary data.</text>
</comment>
<dbReference type="InterPro" id="IPR027417">
    <property type="entry name" value="P-loop_NTPase"/>
</dbReference>
<keyword evidence="10" id="KW-1278">Translocase</keyword>
<keyword evidence="6" id="KW-0997">Cell inner membrane</keyword>
<evidence type="ECO:0000256" key="3">
    <source>
        <dbReference type="ARBA" id="ARBA00012191"/>
    </source>
</evidence>
<dbReference type="Gene3D" id="1.20.1560.10">
    <property type="entry name" value="ABC transporter type 1, transmembrane domain"/>
    <property type="match status" value="1"/>
</dbReference>
<dbReference type="FunFam" id="3.40.50.300:FF:000854">
    <property type="entry name" value="Multidrug ABC transporter ATP-binding protein"/>
    <property type="match status" value="1"/>
</dbReference>
<feature type="domain" description="ABC transmembrane type-1" evidence="22">
    <location>
        <begin position="19"/>
        <end position="306"/>
    </location>
</feature>
<evidence type="ECO:0000256" key="9">
    <source>
        <dbReference type="ARBA" id="ARBA00022840"/>
    </source>
</evidence>
<dbReference type="PROSITE" id="PS00211">
    <property type="entry name" value="ABC_TRANSPORTER_1"/>
    <property type="match status" value="1"/>
</dbReference>
<dbReference type="InterPro" id="IPR039421">
    <property type="entry name" value="Type_1_exporter"/>
</dbReference>
<evidence type="ECO:0000256" key="13">
    <source>
        <dbReference type="ARBA" id="ARBA00023136"/>
    </source>
</evidence>
<evidence type="ECO:0000256" key="4">
    <source>
        <dbReference type="ARBA" id="ARBA00022448"/>
    </source>
</evidence>
<evidence type="ECO:0000259" key="21">
    <source>
        <dbReference type="PROSITE" id="PS50893"/>
    </source>
</evidence>
<evidence type="ECO:0000256" key="2">
    <source>
        <dbReference type="ARBA" id="ARBA00006526"/>
    </source>
</evidence>
<keyword evidence="13 20" id="KW-0472">Membrane</keyword>
<reference evidence="23" key="1">
    <citation type="submission" date="2014-12" db="EMBL/GenBank/DDBJ databases">
        <title>The draft genome of the Tatumella morbirosei type strain, LMG23360T isolated from pineapple rot.</title>
        <authorList>
            <person name="Smits T.H."/>
            <person name="Palmer M."/>
            <person name="Venter S.N."/>
            <person name="Duffy B."/>
            <person name="Steenkamp E.T."/>
            <person name="Chan W.Y."/>
            <person name="Coutinho T.A."/>
            <person name="Coetzee M.P."/>
            <person name="De Maayer P."/>
        </authorList>
    </citation>
    <scope>NUCLEOTIDE SEQUENCE [LARGE SCALE GENOMIC DNA]</scope>
    <source>
        <strain evidence="23">LMG 23360</strain>
    </source>
</reference>
<keyword evidence="7 20" id="KW-0812">Transmembrane</keyword>
<evidence type="ECO:0000256" key="1">
    <source>
        <dbReference type="ARBA" id="ARBA00004429"/>
    </source>
</evidence>
<feature type="domain" description="ABC transporter" evidence="21">
    <location>
        <begin position="340"/>
        <end position="573"/>
    </location>
</feature>
<evidence type="ECO:0000256" key="8">
    <source>
        <dbReference type="ARBA" id="ARBA00022741"/>
    </source>
</evidence>
<proteinExistence type="inferred from homology"/>
<dbReference type="AlphaFoldDB" id="A0A095UGG6"/>
<dbReference type="InterPro" id="IPR011527">
    <property type="entry name" value="ABC1_TM_dom"/>
</dbReference>
<dbReference type="GO" id="GO:0006865">
    <property type="term" value="P:amino acid transport"/>
    <property type="evidence" value="ECO:0007669"/>
    <property type="project" value="UniProtKB-KW"/>
</dbReference>
<dbReference type="Pfam" id="PF00664">
    <property type="entry name" value="ABC_membrane"/>
    <property type="match status" value="1"/>
</dbReference>
<feature type="transmembrane region" description="Helical" evidence="20">
    <location>
        <begin position="133"/>
        <end position="156"/>
    </location>
</feature>
<evidence type="ECO:0000256" key="14">
    <source>
        <dbReference type="ARBA" id="ARBA00034018"/>
    </source>
</evidence>
<dbReference type="GO" id="GO:0005886">
    <property type="term" value="C:plasma membrane"/>
    <property type="evidence" value="ECO:0007669"/>
    <property type="project" value="UniProtKB-SubCell"/>
</dbReference>
<dbReference type="PROSITE" id="PS50929">
    <property type="entry name" value="ABC_TM1F"/>
    <property type="match status" value="1"/>
</dbReference>
<sequence>MSALLPFLRLWRRHGLRLFLGLILAIVTLLASISLLTLSGWFLAASALAGTAGLYSFNYMLPAAGVRGAAIIRTAARYFERLVSHDGTFRVLQHLRVFTFSKLFPLSPAGLSQFRQGDLLNRFVADVDNLDHLYLRVLSPLAGALLVIIVVTLGLSYLSLPLAMITGGIMLLSLLLLPIIFYRLGISSGQQVTTLNATYRLQLTRWLSSMAELKIYQHDKHWQQQLSLTGQQLAKARQQQQSLTAASQSALTIITGATVCLILWLGSLWLTSPGQDPTFVALFAFCVLAAFEALGPVAASFLHISRVVLSARRLTELLDKDPQVIFPSQSTAAQTTGIALRVTNLSFAYPGQHRPVLDGLNLQACRGEKIALLGFTGCGKSTLLQLLTRAYDPSHGEICFNQLPLRDWDETSLRQRTSVVTQRVALFNQTLRDNLNLAAANSSDSELVDVLQLTGLETLLDNEGLNTWMGEGGRTLSGGELRRLAIARALLHQGDLWLLDEPTEGLDANTEQQILELLWRVTRDKTVIMVTHRLSGLDKMDRICVMENGKIIEQGSHSQLLHLDGRYRQFCQRLTRE</sequence>
<keyword evidence="8" id="KW-0547">Nucleotide-binding</keyword>
<dbReference type="FunFam" id="1.20.1560.10:FF:000060">
    <property type="entry name" value="Cysteine/glutathione ABC transporter ATP-binding protein/permease CydC"/>
    <property type="match status" value="1"/>
</dbReference>
<dbReference type="SMART" id="SM00382">
    <property type="entry name" value="AAA"/>
    <property type="match status" value="1"/>
</dbReference>
<evidence type="ECO:0000256" key="6">
    <source>
        <dbReference type="ARBA" id="ARBA00022519"/>
    </source>
</evidence>
<comment type="catalytic activity">
    <reaction evidence="15">
        <text>glutathione(in) + ATP + H2O = glutathione(out) + ADP + phosphate + H(+)</text>
        <dbReference type="Rhea" id="RHEA:29787"/>
        <dbReference type="ChEBI" id="CHEBI:15377"/>
        <dbReference type="ChEBI" id="CHEBI:15378"/>
        <dbReference type="ChEBI" id="CHEBI:30616"/>
        <dbReference type="ChEBI" id="CHEBI:43474"/>
        <dbReference type="ChEBI" id="CHEBI:57925"/>
        <dbReference type="ChEBI" id="CHEBI:456216"/>
    </reaction>
    <physiologicalReaction direction="left-to-right" evidence="15">
        <dbReference type="Rhea" id="RHEA:29788"/>
    </physiologicalReaction>
</comment>
<protein>
    <recommendedName>
        <fullName evidence="19">Glutathione/L-cysteine transport system ATP-binding/permease protein CydC</fullName>
        <ecNumber evidence="3">7.6.2.2</ecNumber>
    </recommendedName>
</protein>
<dbReference type="InterPro" id="IPR014223">
    <property type="entry name" value="ABC_CydC/D"/>
</dbReference>
<comment type="subunit">
    <text evidence="18">Forms a heterodimer with CydD.</text>
</comment>
<dbReference type="Gene3D" id="3.40.50.300">
    <property type="entry name" value="P-loop containing nucleotide triphosphate hydrolases"/>
    <property type="match status" value="1"/>
</dbReference>
<feature type="transmembrane region" description="Helical" evidence="20">
    <location>
        <begin position="282"/>
        <end position="304"/>
    </location>
</feature>
<evidence type="ECO:0000256" key="20">
    <source>
        <dbReference type="SAM" id="Phobius"/>
    </source>
</evidence>
<comment type="similarity">
    <text evidence="17">Belongs to the ABC transporter superfamily. Cysteine exporter (TC 3.A.1.129.1) family.</text>
</comment>
<dbReference type="PANTHER" id="PTHR24221:SF653">
    <property type="entry name" value="TRANSPORT ATP-BINDING PROTEIN CYDC"/>
    <property type="match status" value="1"/>
</dbReference>
<evidence type="ECO:0000259" key="22">
    <source>
        <dbReference type="PROSITE" id="PS50929"/>
    </source>
</evidence>